<organism evidence="1 2">
    <name type="scientific">Escherichia coli</name>
    <dbReference type="NCBI Taxonomy" id="562"/>
    <lineage>
        <taxon>Bacteria</taxon>
        <taxon>Pseudomonadati</taxon>
        <taxon>Pseudomonadota</taxon>
        <taxon>Gammaproteobacteria</taxon>
        <taxon>Enterobacterales</taxon>
        <taxon>Enterobacteriaceae</taxon>
        <taxon>Escherichia</taxon>
    </lineage>
</organism>
<keyword evidence="1" id="KW-0238">DNA-binding</keyword>
<name>A0A8T3LKQ1_ECOLX</name>
<evidence type="ECO:0000313" key="2">
    <source>
        <dbReference type="Proteomes" id="UP000523197"/>
    </source>
</evidence>
<dbReference type="EMBL" id="JABFNF010000562">
    <property type="protein sequence ID" value="MBA1889915.1"/>
    <property type="molecule type" value="Genomic_DNA"/>
</dbReference>
<reference evidence="1 2" key="1">
    <citation type="submission" date="2020-05" db="EMBL/GenBank/DDBJ databases">
        <title>Epidemiological investigations into extended-spectrum beta-lactam resistant Escherichia coli ST457 carried by Australian Silver gulls identified clonal lineages that cause ExPEC disease.</title>
        <authorList>
            <person name="Nesporova K."/>
            <person name="Wyrsch E.R."/>
            <person name="Valcek A."/>
            <person name="Bitar I."/>
            <person name="Chaw K."/>
            <person name="Harris P."/>
            <person name="Hrabak J."/>
            <person name="Djordjevic S.P."/>
            <person name="Dolejska M."/>
        </authorList>
    </citation>
    <scope>NUCLEOTIDE SEQUENCE [LARGE SCALE GENOMIC DNA]</scope>
    <source>
        <strain evidence="1 2">CE1966</strain>
    </source>
</reference>
<evidence type="ECO:0000313" key="1">
    <source>
        <dbReference type="EMBL" id="MBA1889915.1"/>
    </source>
</evidence>
<comment type="caution">
    <text evidence="1">The sequence shown here is derived from an EMBL/GenBank/DDBJ whole genome shotgun (WGS) entry which is preliminary data.</text>
</comment>
<proteinExistence type="predicted"/>
<dbReference type="Proteomes" id="UP000523197">
    <property type="component" value="Unassembled WGS sequence"/>
</dbReference>
<protein>
    <submittedName>
        <fullName evidence="1">DNA-binding protein</fullName>
    </submittedName>
</protein>
<dbReference type="AlphaFoldDB" id="A0A8T3LKQ1"/>
<gene>
    <name evidence="1" type="ORF">HLX92_27765</name>
</gene>
<dbReference type="GO" id="GO:0003677">
    <property type="term" value="F:DNA binding"/>
    <property type="evidence" value="ECO:0007669"/>
    <property type="project" value="UniProtKB-KW"/>
</dbReference>
<accession>A0A8T3LKQ1</accession>
<feature type="non-terminal residue" evidence="1">
    <location>
        <position position="72"/>
    </location>
</feature>
<sequence length="72" mass="8292">MADISTPNLDYNDMLEAWDINDALMGGTLEMRRQGENYLPKWPNEDEDAYKKRLSVATLLPVYEESIKQNIG</sequence>